<proteinExistence type="inferred from homology"/>
<feature type="binding site" evidence="4">
    <location>
        <position position="74"/>
    </location>
    <ligand>
        <name>Zn(2+)</name>
        <dbReference type="ChEBI" id="CHEBI:29105"/>
    </ligand>
</feature>
<feature type="binding site" evidence="4">
    <location>
        <position position="90"/>
    </location>
    <ligand>
        <name>Zn(2+)</name>
        <dbReference type="ChEBI" id="CHEBI:29105"/>
    </ligand>
</feature>
<dbReference type="PANTHER" id="PTHR34535">
    <property type="entry name" value="HYDROGENASE MATURATION FACTOR HYPA"/>
    <property type="match status" value="1"/>
</dbReference>
<evidence type="ECO:0000256" key="4">
    <source>
        <dbReference type="HAMAP-Rule" id="MF_00213"/>
    </source>
</evidence>
<dbReference type="Gene3D" id="3.30.2320.80">
    <property type="match status" value="1"/>
</dbReference>
<comment type="function">
    <text evidence="4">Involved in the maturation of [NiFe] hydrogenases. Required for nickel insertion into the metal center of the hydrogenase.</text>
</comment>
<sequence length="118" mass="13093">MHEVGIVNGILDTVIRAARGAGASRAVLVTLRIGDMTEVVREALDFAWETFRDEDPFTRGCELAVEEVHPQSECLDCGEVFDHDRFHCRCPQCGGANVRLLHGRELDIASIEIETPDD</sequence>
<keyword evidence="3 4" id="KW-0862">Zinc</keyword>
<evidence type="ECO:0000313" key="6">
    <source>
        <dbReference type="Proteomes" id="UP000095468"/>
    </source>
</evidence>
<accession>A0A173YSD9</accession>
<reference evidence="5 6" key="1">
    <citation type="submission" date="2015-09" db="EMBL/GenBank/DDBJ databases">
        <authorList>
            <consortium name="Pathogen Informatics"/>
        </authorList>
    </citation>
    <scope>NUCLEOTIDE SEQUENCE [LARGE SCALE GENOMIC DNA]</scope>
    <source>
        <strain evidence="5 6">2789STDY5608823</strain>
    </source>
</reference>
<feature type="binding site" evidence="4">
    <location>
        <position position="2"/>
    </location>
    <ligand>
        <name>Ni(2+)</name>
        <dbReference type="ChEBI" id="CHEBI:49786"/>
    </ligand>
</feature>
<evidence type="ECO:0000313" key="5">
    <source>
        <dbReference type="EMBL" id="CUN65738.1"/>
    </source>
</evidence>
<evidence type="ECO:0000256" key="2">
    <source>
        <dbReference type="ARBA" id="ARBA00022723"/>
    </source>
</evidence>
<gene>
    <name evidence="5" type="primary">hypA_2</name>
    <name evidence="4" type="synonym">hypA</name>
    <name evidence="5" type="ORF">ERS852381_00505</name>
</gene>
<dbReference type="GO" id="GO:0016151">
    <property type="term" value="F:nickel cation binding"/>
    <property type="evidence" value="ECO:0007669"/>
    <property type="project" value="UniProtKB-UniRule"/>
</dbReference>
<dbReference type="Pfam" id="PF01155">
    <property type="entry name" value="HypA"/>
    <property type="match status" value="1"/>
</dbReference>
<dbReference type="RefSeq" id="WP_055285523.1">
    <property type="nucleotide sequence ID" value="NZ_CYYP01000003.1"/>
</dbReference>
<dbReference type="AlphaFoldDB" id="A0A173YSD9"/>
<feature type="binding site" evidence="4">
    <location>
        <position position="93"/>
    </location>
    <ligand>
        <name>Zn(2+)</name>
        <dbReference type="ChEBI" id="CHEBI:29105"/>
    </ligand>
</feature>
<dbReference type="GO" id="GO:0008270">
    <property type="term" value="F:zinc ion binding"/>
    <property type="evidence" value="ECO:0007669"/>
    <property type="project" value="UniProtKB-UniRule"/>
</dbReference>
<dbReference type="Proteomes" id="UP000095468">
    <property type="component" value="Unassembled WGS sequence"/>
</dbReference>
<evidence type="ECO:0000256" key="1">
    <source>
        <dbReference type="ARBA" id="ARBA00022596"/>
    </source>
</evidence>
<protein>
    <recommendedName>
        <fullName evidence="4">Hydrogenase maturation factor HypA</fullName>
    </recommendedName>
</protein>
<comment type="similarity">
    <text evidence="4">Belongs to the HypA/HybF family.</text>
</comment>
<feature type="binding site" evidence="4">
    <location>
        <position position="77"/>
    </location>
    <ligand>
        <name>Zn(2+)</name>
        <dbReference type="ChEBI" id="CHEBI:29105"/>
    </ligand>
</feature>
<dbReference type="HAMAP" id="MF_00213">
    <property type="entry name" value="HypA_HybF"/>
    <property type="match status" value="1"/>
</dbReference>
<keyword evidence="2 4" id="KW-0479">Metal-binding</keyword>
<dbReference type="GO" id="GO:0051604">
    <property type="term" value="P:protein maturation"/>
    <property type="evidence" value="ECO:0007669"/>
    <property type="project" value="InterPro"/>
</dbReference>
<dbReference type="PIRSF" id="PIRSF004761">
    <property type="entry name" value="Hydrgn_mat_HypA"/>
    <property type="match status" value="1"/>
</dbReference>
<keyword evidence="1 4" id="KW-0533">Nickel</keyword>
<dbReference type="NCBIfam" id="TIGR00100">
    <property type="entry name" value="hypA"/>
    <property type="match status" value="1"/>
</dbReference>
<evidence type="ECO:0000256" key="3">
    <source>
        <dbReference type="ARBA" id="ARBA00022833"/>
    </source>
</evidence>
<dbReference type="EMBL" id="CYYP01000003">
    <property type="protein sequence ID" value="CUN65738.1"/>
    <property type="molecule type" value="Genomic_DNA"/>
</dbReference>
<dbReference type="InterPro" id="IPR000688">
    <property type="entry name" value="HypA/HybF"/>
</dbReference>
<name>A0A173YSD9_9ACTN</name>
<dbReference type="PANTHER" id="PTHR34535:SF3">
    <property type="entry name" value="HYDROGENASE MATURATION FACTOR HYPA"/>
    <property type="match status" value="1"/>
</dbReference>
<organism evidence="5 6">
    <name type="scientific">Collinsella aerofaciens</name>
    <dbReference type="NCBI Taxonomy" id="74426"/>
    <lineage>
        <taxon>Bacteria</taxon>
        <taxon>Bacillati</taxon>
        <taxon>Actinomycetota</taxon>
        <taxon>Coriobacteriia</taxon>
        <taxon>Coriobacteriales</taxon>
        <taxon>Coriobacteriaceae</taxon>
        <taxon>Collinsella</taxon>
    </lineage>
</organism>